<organism evidence="1 2">
    <name type="scientific">Nocardia aurantia</name>
    <dbReference type="NCBI Taxonomy" id="2585199"/>
    <lineage>
        <taxon>Bacteria</taxon>
        <taxon>Bacillati</taxon>
        <taxon>Actinomycetota</taxon>
        <taxon>Actinomycetes</taxon>
        <taxon>Mycobacteriales</taxon>
        <taxon>Nocardiaceae</taxon>
        <taxon>Nocardia</taxon>
    </lineage>
</organism>
<name>A0A7K0DXS7_9NOCA</name>
<dbReference type="Proteomes" id="UP000431401">
    <property type="component" value="Unassembled WGS sequence"/>
</dbReference>
<proteinExistence type="predicted"/>
<reference evidence="1 2" key="1">
    <citation type="submission" date="2019-10" db="EMBL/GenBank/DDBJ databases">
        <title>Nocardia macrotermitis sp. nov. and Nocardia aurantia sp. nov., isolated from the gut of fungus growing-termite Macrotermes natalensis.</title>
        <authorList>
            <person name="Benndorf R."/>
            <person name="Schwitalla J."/>
            <person name="Martin K."/>
            <person name="De Beer W."/>
            <person name="Kaster A.-K."/>
            <person name="Vollmers J."/>
            <person name="Poulsen M."/>
            <person name="Beemelmanns C."/>
        </authorList>
    </citation>
    <scope>NUCLEOTIDE SEQUENCE [LARGE SCALE GENOMIC DNA]</scope>
    <source>
        <strain evidence="1 2">RB56</strain>
    </source>
</reference>
<comment type="caution">
    <text evidence="1">The sequence shown here is derived from an EMBL/GenBank/DDBJ whole genome shotgun (WGS) entry which is preliminary data.</text>
</comment>
<dbReference type="AlphaFoldDB" id="A0A7K0DXS7"/>
<dbReference type="EMBL" id="WEGI01000013">
    <property type="protein sequence ID" value="MQY30358.1"/>
    <property type="molecule type" value="Genomic_DNA"/>
</dbReference>
<gene>
    <name evidence="1" type="ORF">NRB56_59600</name>
</gene>
<sequence length="53" mass="5831">MFDPVDRDRVGRVAGLDPVGLDPFVGAGPDHVTDLRTRVETYTPALRPDLPTR</sequence>
<keyword evidence="2" id="KW-1185">Reference proteome</keyword>
<evidence type="ECO:0000313" key="1">
    <source>
        <dbReference type="EMBL" id="MQY30358.1"/>
    </source>
</evidence>
<dbReference type="RefSeq" id="WP_227838433.1">
    <property type="nucleotide sequence ID" value="NZ_WEGI01000013.1"/>
</dbReference>
<accession>A0A7K0DXS7</accession>
<protein>
    <submittedName>
        <fullName evidence="1">Uncharacterized protein</fullName>
    </submittedName>
</protein>
<evidence type="ECO:0000313" key="2">
    <source>
        <dbReference type="Proteomes" id="UP000431401"/>
    </source>
</evidence>